<dbReference type="Proteomes" id="UP000008363">
    <property type="component" value="Unassembled WGS sequence"/>
</dbReference>
<comment type="caution">
    <text evidence="6">The sequence shown here is derived from an EMBL/GenBank/DDBJ whole genome shotgun (WGS) entry which is preliminary data.</text>
</comment>
<evidence type="ECO:0000256" key="2">
    <source>
        <dbReference type="ARBA" id="ARBA00023125"/>
    </source>
</evidence>
<evidence type="ECO:0000259" key="5">
    <source>
        <dbReference type="PROSITE" id="PS01124"/>
    </source>
</evidence>
<dbReference type="OrthoDB" id="9799345at2"/>
<dbReference type="PROSITE" id="PS01124">
    <property type="entry name" value="HTH_ARAC_FAMILY_2"/>
    <property type="match status" value="1"/>
</dbReference>
<dbReference type="GO" id="GO:0043565">
    <property type="term" value="F:sequence-specific DNA binding"/>
    <property type="evidence" value="ECO:0007669"/>
    <property type="project" value="InterPro"/>
</dbReference>
<keyword evidence="2" id="KW-0238">DNA-binding</keyword>
<dbReference type="Gene3D" id="1.10.10.60">
    <property type="entry name" value="Homeodomain-like"/>
    <property type="match status" value="1"/>
</dbReference>
<evidence type="ECO:0000313" key="7">
    <source>
        <dbReference type="Proteomes" id="UP000008363"/>
    </source>
</evidence>
<evidence type="ECO:0000313" key="6">
    <source>
        <dbReference type="EMBL" id="GAB92282.1"/>
    </source>
</evidence>
<dbReference type="InterPro" id="IPR035418">
    <property type="entry name" value="AraC-bd_2"/>
</dbReference>
<gene>
    <name evidence="6" type="ORF">GORHZ_169_00280</name>
</gene>
<dbReference type="InterPro" id="IPR050204">
    <property type="entry name" value="AraC_XylS_family_regulators"/>
</dbReference>
<sequence>MRDVGFDVWRDAISDTFVPLDAIPTSGRIGAFRGTLSSTGVGELQLSEVAGQHVHVRRSTSTIRRADPGVIKVGVQVRGGSTVRQRDRDAVLGPGDIAVYDTSERYELAFDDTFAMLVAVIPRASLRVSDTELHDGTARRISSTTGVGALLAPMLSTLRDQAVAAADGCATPLVADAVADLVSAALRASAPDDPLGAGETVLLSARSYIESHLGDPTLSPASVSARHHVSVRYLQKLFAHDGHTVAGFIRHRRLERCRRDLADPAQQHRSVGSICTANGLVDAAHFSRIFKNAYGVTPRQYRDESSQFVPRVSSRPPPARGESGDTRGTNSGDLST</sequence>
<keyword evidence="7" id="KW-1185">Reference proteome</keyword>
<dbReference type="Pfam" id="PF12833">
    <property type="entry name" value="HTH_18"/>
    <property type="match status" value="1"/>
</dbReference>
<dbReference type="PANTHER" id="PTHR46796">
    <property type="entry name" value="HTH-TYPE TRANSCRIPTIONAL ACTIVATOR RHAS-RELATED"/>
    <property type="match status" value="1"/>
</dbReference>
<dbReference type="EMBL" id="BAHC01000169">
    <property type="protein sequence ID" value="GAB92282.1"/>
    <property type="molecule type" value="Genomic_DNA"/>
</dbReference>
<evidence type="ECO:0000256" key="1">
    <source>
        <dbReference type="ARBA" id="ARBA00023015"/>
    </source>
</evidence>
<dbReference type="STRING" id="1108045.GORHZ_169_00280"/>
<dbReference type="eggNOG" id="COG2207">
    <property type="taxonomic scope" value="Bacteria"/>
</dbReference>
<proteinExistence type="predicted"/>
<feature type="region of interest" description="Disordered" evidence="4">
    <location>
        <begin position="301"/>
        <end position="336"/>
    </location>
</feature>
<keyword evidence="1" id="KW-0805">Transcription regulation</keyword>
<evidence type="ECO:0000256" key="4">
    <source>
        <dbReference type="SAM" id="MobiDB-lite"/>
    </source>
</evidence>
<dbReference type="InterPro" id="IPR009057">
    <property type="entry name" value="Homeodomain-like_sf"/>
</dbReference>
<keyword evidence="3" id="KW-0804">Transcription</keyword>
<evidence type="ECO:0000256" key="3">
    <source>
        <dbReference type="ARBA" id="ARBA00023163"/>
    </source>
</evidence>
<feature type="compositionally biased region" description="Polar residues" evidence="4">
    <location>
        <begin position="326"/>
        <end position="336"/>
    </location>
</feature>
<dbReference type="AlphaFoldDB" id="K6WJG8"/>
<dbReference type="Pfam" id="PF14525">
    <property type="entry name" value="AraC_binding_2"/>
    <property type="match status" value="1"/>
</dbReference>
<feature type="domain" description="HTH araC/xylS-type" evidence="5">
    <location>
        <begin position="203"/>
        <end position="304"/>
    </location>
</feature>
<dbReference type="GO" id="GO:0003700">
    <property type="term" value="F:DNA-binding transcription factor activity"/>
    <property type="evidence" value="ECO:0007669"/>
    <property type="project" value="InterPro"/>
</dbReference>
<dbReference type="SUPFAM" id="SSF46689">
    <property type="entry name" value="Homeodomain-like"/>
    <property type="match status" value="1"/>
</dbReference>
<accession>K6WJG8</accession>
<dbReference type="InterPro" id="IPR018060">
    <property type="entry name" value="HTH_AraC"/>
</dbReference>
<dbReference type="RefSeq" id="WP_006336552.1">
    <property type="nucleotide sequence ID" value="NZ_JBPPFY010000004.1"/>
</dbReference>
<organism evidence="6 7">
    <name type="scientific">Gordonia rhizosphera NBRC 16068</name>
    <dbReference type="NCBI Taxonomy" id="1108045"/>
    <lineage>
        <taxon>Bacteria</taxon>
        <taxon>Bacillati</taxon>
        <taxon>Actinomycetota</taxon>
        <taxon>Actinomycetes</taxon>
        <taxon>Mycobacteriales</taxon>
        <taxon>Gordoniaceae</taxon>
        <taxon>Gordonia</taxon>
    </lineage>
</organism>
<name>K6WJG8_9ACTN</name>
<dbReference type="SMART" id="SM00342">
    <property type="entry name" value="HTH_ARAC"/>
    <property type="match status" value="1"/>
</dbReference>
<reference evidence="6 7" key="1">
    <citation type="submission" date="2012-08" db="EMBL/GenBank/DDBJ databases">
        <title>Whole genome shotgun sequence of Gordonia rhizosphera NBRC 16068.</title>
        <authorList>
            <person name="Takarada H."/>
            <person name="Isaki S."/>
            <person name="Hosoyama A."/>
            <person name="Tsuchikane K."/>
            <person name="Katsumata H."/>
            <person name="Baba S."/>
            <person name="Ohji S."/>
            <person name="Yamazaki S."/>
            <person name="Fujita N."/>
        </authorList>
    </citation>
    <scope>NUCLEOTIDE SEQUENCE [LARGE SCALE GENOMIC DNA]</scope>
    <source>
        <strain evidence="6 7">NBRC 16068</strain>
    </source>
</reference>
<dbReference type="PANTHER" id="PTHR46796:SF6">
    <property type="entry name" value="ARAC SUBFAMILY"/>
    <property type="match status" value="1"/>
</dbReference>
<protein>
    <submittedName>
        <fullName evidence="6">Putative AraC family transcriptional regulator</fullName>
    </submittedName>
</protein>